<dbReference type="GO" id="GO:0032040">
    <property type="term" value="C:small-subunit processome"/>
    <property type="evidence" value="ECO:0007669"/>
    <property type="project" value="InterPro"/>
</dbReference>
<dbReference type="InterPro" id="IPR001680">
    <property type="entry name" value="WD40_rpt"/>
</dbReference>
<dbReference type="Pfam" id="PF04192">
    <property type="entry name" value="Utp21"/>
    <property type="match status" value="1"/>
</dbReference>
<dbReference type="PROSITE" id="PS00678">
    <property type="entry name" value="WD_REPEATS_1"/>
    <property type="match status" value="2"/>
</dbReference>
<keyword evidence="1 3" id="KW-0853">WD repeat</keyword>
<organism evidence="7 8">
    <name type="scientific">Achlya hypogyna</name>
    <name type="common">Oomycete</name>
    <name type="synonym">Protoachlya hypogyna</name>
    <dbReference type="NCBI Taxonomy" id="1202772"/>
    <lineage>
        <taxon>Eukaryota</taxon>
        <taxon>Sar</taxon>
        <taxon>Stramenopiles</taxon>
        <taxon>Oomycota</taxon>
        <taxon>Saprolegniomycetes</taxon>
        <taxon>Saprolegniales</taxon>
        <taxon>Achlyaceae</taxon>
        <taxon>Achlya</taxon>
    </lineage>
</organism>
<feature type="domain" description="WDR36/Utp21 N-terminal" evidence="6">
    <location>
        <begin position="34"/>
        <end position="301"/>
    </location>
</feature>
<dbReference type="PRINTS" id="PR00320">
    <property type="entry name" value="GPROTEINBRPT"/>
</dbReference>
<evidence type="ECO:0000313" key="8">
    <source>
        <dbReference type="Proteomes" id="UP000243579"/>
    </source>
</evidence>
<dbReference type="PANTHER" id="PTHR22840">
    <property type="entry name" value="WD REPEAT-CONTAINING PROTEIN 36"/>
    <property type="match status" value="1"/>
</dbReference>
<proteinExistence type="predicted"/>
<evidence type="ECO:0000313" key="7">
    <source>
        <dbReference type="EMBL" id="OQR88110.1"/>
    </source>
</evidence>
<dbReference type="OrthoDB" id="10250769at2759"/>
<dbReference type="Pfam" id="PF25168">
    <property type="entry name" value="Beta-prop_WDR36-Utp21_2nd"/>
    <property type="match status" value="1"/>
</dbReference>
<accession>A0A1V9YR22</accession>
<keyword evidence="8" id="KW-1185">Reference proteome</keyword>
<evidence type="ECO:0000256" key="1">
    <source>
        <dbReference type="ARBA" id="ARBA00022574"/>
    </source>
</evidence>
<dbReference type="Proteomes" id="UP000243579">
    <property type="component" value="Unassembled WGS sequence"/>
</dbReference>
<dbReference type="InterPro" id="IPR007319">
    <property type="entry name" value="WDR36/Utp21_C"/>
</dbReference>
<feature type="repeat" description="WD" evidence="3">
    <location>
        <begin position="267"/>
        <end position="298"/>
    </location>
</feature>
<feature type="domain" description="WDR36/Utp21 C-terminal" evidence="5">
    <location>
        <begin position="734"/>
        <end position="987"/>
    </location>
</feature>
<dbReference type="InterPro" id="IPR015943">
    <property type="entry name" value="WD40/YVTN_repeat-like_dom_sf"/>
</dbReference>
<dbReference type="Gene3D" id="2.130.10.10">
    <property type="entry name" value="YVTN repeat-like/Quinoprotein amine dehydrogenase"/>
    <property type="match status" value="2"/>
</dbReference>
<evidence type="ECO:0000256" key="3">
    <source>
        <dbReference type="PROSITE-ProRule" id="PRU00221"/>
    </source>
</evidence>
<name>A0A1V9YR22_ACHHY</name>
<feature type="repeat" description="WD" evidence="3">
    <location>
        <begin position="599"/>
        <end position="640"/>
    </location>
</feature>
<dbReference type="GO" id="GO:0034388">
    <property type="term" value="C:Pwp2p-containing subcomplex of 90S preribosome"/>
    <property type="evidence" value="ECO:0007669"/>
    <property type="project" value="TreeGrafter"/>
</dbReference>
<evidence type="ECO:0000259" key="5">
    <source>
        <dbReference type="Pfam" id="PF04192"/>
    </source>
</evidence>
<dbReference type="SUPFAM" id="SSF50978">
    <property type="entry name" value="WD40 repeat-like"/>
    <property type="match status" value="2"/>
</dbReference>
<dbReference type="PROSITE" id="PS50082">
    <property type="entry name" value="WD_REPEATS_2"/>
    <property type="match status" value="5"/>
</dbReference>
<dbReference type="EMBL" id="JNBR01001409">
    <property type="protein sequence ID" value="OQR88110.1"/>
    <property type="molecule type" value="Genomic_DNA"/>
</dbReference>
<dbReference type="PANTHER" id="PTHR22840:SF12">
    <property type="entry name" value="WD REPEAT-CONTAINING PROTEIN 36"/>
    <property type="match status" value="1"/>
</dbReference>
<evidence type="ECO:0000256" key="4">
    <source>
        <dbReference type="SAM" id="MobiDB-lite"/>
    </source>
</evidence>
<dbReference type="SMART" id="SM00320">
    <property type="entry name" value="WD40"/>
    <property type="match status" value="11"/>
</dbReference>
<reference evidence="7 8" key="1">
    <citation type="journal article" date="2014" name="Genome Biol. Evol.">
        <title>The secreted proteins of Achlya hypogyna and Thraustotheca clavata identify the ancestral oomycete secretome and reveal gene acquisitions by horizontal gene transfer.</title>
        <authorList>
            <person name="Misner I."/>
            <person name="Blouin N."/>
            <person name="Leonard G."/>
            <person name="Richards T.A."/>
            <person name="Lane C.E."/>
        </authorList>
    </citation>
    <scope>NUCLEOTIDE SEQUENCE [LARGE SCALE GENOMIC DNA]</scope>
    <source>
        <strain evidence="7 8">ATCC 48635</strain>
    </source>
</reference>
<feature type="region of interest" description="Disordered" evidence="4">
    <location>
        <begin position="792"/>
        <end position="851"/>
    </location>
</feature>
<feature type="compositionally biased region" description="Basic and acidic residues" evidence="4">
    <location>
        <begin position="792"/>
        <end position="810"/>
    </location>
</feature>
<feature type="repeat" description="WD" evidence="3">
    <location>
        <begin position="516"/>
        <end position="557"/>
    </location>
</feature>
<feature type="repeat" description="WD" evidence="3">
    <location>
        <begin position="222"/>
        <end position="265"/>
    </location>
</feature>
<dbReference type="AlphaFoldDB" id="A0A1V9YR22"/>
<comment type="caution">
    <text evidence="7">The sequence shown here is derived from an EMBL/GenBank/DDBJ whole genome shotgun (WGS) entry which is preliminary data.</text>
</comment>
<gene>
    <name evidence="7" type="ORF">ACHHYP_07540</name>
</gene>
<dbReference type="InterPro" id="IPR059157">
    <property type="entry name" value="WDR36-Utp21_N"/>
</dbReference>
<feature type="repeat" description="WD" evidence="3">
    <location>
        <begin position="95"/>
        <end position="134"/>
    </location>
</feature>
<sequence length="992" mass="108622">MPSVQTQSRVLQSFRALGVVSSDVPVVLSRTGFVTVAVGKSFQVYDTEKLTPVAVSGQVPKKIRALQTVMKNNLTFAAVGRNIHVFKRVTETHVLTGHTAPILQLLAVGDALFSIAEDQTLRIWSTEDLTLLETITFDADFTPTFLLHPSTYLNKILVGSAQGSLQLWNVRTLKCVFAFKGWHSEVTAMAQSPAVDVVAVGLADGRILLHNLKFDTTLMTFSQAQEGRVTSLAFRADDRAPWLASGTTAGNVVLWNLETQRLETTIYGAHEAPLASLVFFPNEPLLLTAAGDNALKIWIFDQMDSSARLLKARAGHKAPPTKIRYYGHDVVRKSDGTICQILSAGQDRSFRLFHTAREQQSQELSQGPLLKKPRKLHVAPQERKLPPILQFAAMETREKDWANVVTCHESEVPAYVWTLERKAIGKKVLEQIDGHTTPGTPEHQRKLDSKATAVAISACGNFALVGSVGGAVFKYNLQSGERRGSFPTAATPKAALIRALTLPGATYKNAPDLSLADKHTGAVTGVVVDARNGLVISSSMDHTLKFWDFNSHALVATVDLGCPVTHLSLHKDNNLVVAAGDDFVLRVLDIQTRKLVRRFTGHTHWITDVCFSPDARWLLSASSDGSVRVWDLPTGKCIDFVKFKHAVTSLTVSPTGEFVATTHVGQVGLFLWANRSYFETVFVDSEPTEPVLMGMPVPLSEVEVPLETQVVTGATAEETASVTETAEYVSPLDALRTDLIRLSTAPKAMWQSLFQLELIKARNKPTEAPKAPEKAPFFLPTVRKDDVHPTFEAVDPAKKSKQPEEPKVEAPEEDVAMEGWGDGDDAAWGDADDSGAEETTAPSSRIGKSTGLTTSRSKLASLLMQGQATAKTLGGGGQYDLVVAYLQTLSASGVDVELSTLCMGDFDTEGKAHLGLFLDCMLEMLETRHEFQVVQVYLNRFLKVHEDILVTDAALLSHVAQVHEVQQRVWEHLQGLLHNNLCLVQYFSKMQM</sequence>
<evidence type="ECO:0000259" key="6">
    <source>
        <dbReference type="Pfam" id="PF25171"/>
    </source>
</evidence>
<evidence type="ECO:0000256" key="2">
    <source>
        <dbReference type="ARBA" id="ARBA00022737"/>
    </source>
</evidence>
<keyword evidence="2" id="KW-0677">Repeat</keyword>
<feature type="compositionally biased region" description="Acidic residues" evidence="4">
    <location>
        <begin position="811"/>
        <end position="836"/>
    </location>
</feature>
<feature type="compositionally biased region" description="Polar residues" evidence="4">
    <location>
        <begin position="840"/>
        <end position="851"/>
    </location>
</feature>
<dbReference type="InterPro" id="IPR019775">
    <property type="entry name" value="WD40_repeat_CS"/>
</dbReference>
<dbReference type="PROSITE" id="PS50294">
    <property type="entry name" value="WD_REPEATS_REGION"/>
    <property type="match status" value="3"/>
</dbReference>
<dbReference type="Pfam" id="PF25171">
    <property type="entry name" value="Beta-prop_WDR36-Utp21_1st"/>
    <property type="match status" value="1"/>
</dbReference>
<dbReference type="InterPro" id="IPR036322">
    <property type="entry name" value="WD40_repeat_dom_sf"/>
</dbReference>
<protein>
    <submittedName>
        <fullName evidence="7">Uncharacterized protein</fullName>
    </submittedName>
</protein>
<dbReference type="InterPro" id="IPR020472">
    <property type="entry name" value="WD40_PAC1"/>
</dbReference>
<dbReference type="STRING" id="1202772.A0A1V9YR22"/>
<dbReference type="GO" id="GO:0006364">
    <property type="term" value="P:rRNA processing"/>
    <property type="evidence" value="ECO:0007669"/>
    <property type="project" value="InterPro"/>
</dbReference>